<proteinExistence type="predicted"/>
<dbReference type="AlphaFoldDB" id="A0A024P863"/>
<keyword evidence="1" id="KW-0472">Membrane</keyword>
<name>A0A024P863_9BACI</name>
<reference evidence="2 3" key="2">
    <citation type="submission" date="2014-05" db="EMBL/GenBank/DDBJ databases">
        <title>Draft genome sequence of Halobacillus karajensis HK-03.</title>
        <authorList>
            <person name="Khelaifia S."/>
            <person name="Croce O."/>
            <person name="Lagier J.C."/>
            <person name="Raoult D."/>
        </authorList>
    </citation>
    <scope>NUCLEOTIDE SEQUENCE [LARGE SCALE GENOMIC DNA]</scope>
    <source>
        <strain evidence="2 3">HD-03</strain>
    </source>
</reference>
<sequence>MWEGPKPAFGAGFYLYTYIVSFGHFSSWYKLVIGEPTKIIPYTMMFLGAYMLVLGIEKLKKEKFIHRVHSSCRWDFYVSYQAFSISFILFVVSLYDSIFNYSLAKI</sequence>
<dbReference type="Proteomes" id="UP000028868">
    <property type="component" value="Unassembled WGS sequence"/>
</dbReference>
<protein>
    <submittedName>
        <fullName evidence="2">Uncharacterized protein</fullName>
    </submittedName>
</protein>
<keyword evidence="3" id="KW-1185">Reference proteome</keyword>
<accession>A0A024P863</accession>
<evidence type="ECO:0000313" key="3">
    <source>
        <dbReference type="Proteomes" id="UP000028868"/>
    </source>
</evidence>
<feature type="transmembrane region" description="Helical" evidence="1">
    <location>
        <begin position="39"/>
        <end position="56"/>
    </location>
</feature>
<gene>
    <name evidence="2" type="ORF">BN983_03599</name>
</gene>
<dbReference type="RefSeq" id="WP_035510661.1">
    <property type="nucleotide sequence ID" value="NZ_CCDI010000004.1"/>
</dbReference>
<evidence type="ECO:0000256" key="1">
    <source>
        <dbReference type="SAM" id="Phobius"/>
    </source>
</evidence>
<dbReference type="EMBL" id="CCDI010000004">
    <property type="protein sequence ID" value="CDQ25284.1"/>
    <property type="molecule type" value="Genomic_DNA"/>
</dbReference>
<feature type="transmembrane region" description="Helical" evidence="1">
    <location>
        <begin position="77"/>
        <end position="95"/>
    </location>
</feature>
<reference evidence="3" key="1">
    <citation type="submission" date="2014-03" db="EMBL/GenBank/DDBJ databases">
        <authorList>
            <person name="Urmite Genomes U."/>
        </authorList>
    </citation>
    <scope>NUCLEOTIDE SEQUENCE [LARGE SCALE GENOMIC DNA]</scope>
    <source>
        <strain evidence="3">HD-03</strain>
    </source>
</reference>
<comment type="caution">
    <text evidence="2">The sequence shown here is derived from an EMBL/GenBank/DDBJ whole genome shotgun (WGS) entry which is preliminary data.</text>
</comment>
<keyword evidence="1" id="KW-1133">Transmembrane helix</keyword>
<evidence type="ECO:0000313" key="2">
    <source>
        <dbReference type="EMBL" id="CDQ25284.1"/>
    </source>
</evidence>
<feature type="transmembrane region" description="Helical" evidence="1">
    <location>
        <begin position="12"/>
        <end position="33"/>
    </location>
</feature>
<keyword evidence="1" id="KW-0812">Transmembrane</keyword>
<organism evidence="2 3">
    <name type="scientific">Halobacillus karajensis</name>
    <dbReference type="NCBI Taxonomy" id="195088"/>
    <lineage>
        <taxon>Bacteria</taxon>
        <taxon>Bacillati</taxon>
        <taxon>Bacillota</taxon>
        <taxon>Bacilli</taxon>
        <taxon>Bacillales</taxon>
        <taxon>Bacillaceae</taxon>
        <taxon>Halobacillus</taxon>
    </lineage>
</organism>